<name>A0A914DNV5_9BILA</name>
<dbReference type="AlphaFoldDB" id="A0A914DNV5"/>
<protein>
    <submittedName>
        <fullName evidence="2">Uncharacterized protein</fullName>
    </submittedName>
</protein>
<sequence length="171" mass="20011">MSTGPWHGQEIRMAEIIELLEEEPLSLDPGLQYDVEGMVFPKDIEDNPGEDDENKYLWLKWHLNEEAILFRRELWDAEAMLDLPLFQQTLEDWHKKKDQILHAINLGHYRGNKWHYLMNVKVPEIPNPPGATTNQQNSTQGHDHYFEAFLNNTLHLHDGWPIPDPSPAQND</sequence>
<evidence type="ECO:0000313" key="1">
    <source>
        <dbReference type="Proteomes" id="UP000887540"/>
    </source>
</evidence>
<keyword evidence="1" id="KW-1185">Reference proteome</keyword>
<dbReference type="WBParaSite" id="ACRNAN_scaffold3233.g29957.t1">
    <property type="protein sequence ID" value="ACRNAN_scaffold3233.g29957.t1"/>
    <property type="gene ID" value="ACRNAN_scaffold3233.g29957"/>
</dbReference>
<reference evidence="2" key="1">
    <citation type="submission" date="2022-11" db="UniProtKB">
        <authorList>
            <consortium name="WormBaseParasite"/>
        </authorList>
    </citation>
    <scope>IDENTIFICATION</scope>
</reference>
<dbReference type="Proteomes" id="UP000887540">
    <property type="component" value="Unplaced"/>
</dbReference>
<accession>A0A914DNV5</accession>
<proteinExistence type="predicted"/>
<organism evidence="1 2">
    <name type="scientific">Acrobeloides nanus</name>
    <dbReference type="NCBI Taxonomy" id="290746"/>
    <lineage>
        <taxon>Eukaryota</taxon>
        <taxon>Metazoa</taxon>
        <taxon>Ecdysozoa</taxon>
        <taxon>Nematoda</taxon>
        <taxon>Chromadorea</taxon>
        <taxon>Rhabditida</taxon>
        <taxon>Tylenchina</taxon>
        <taxon>Cephalobomorpha</taxon>
        <taxon>Cephaloboidea</taxon>
        <taxon>Cephalobidae</taxon>
        <taxon>Acrobeloides</taxon>
    </lineage>
</organism>
<evidence type="ECO:0000313" key="2">
    <source>
        <dbReference type="WBParaSite" id="ACRNAN_scaffold3233.g29957.t1"/>
    </source>
</evidence>